<dbReference type="Proteomes" id="UP000224563">
    <property type="component" value="Unassembled WGS sequence"/>
</dbReference>
<feature type="transmembrane region" description="Helical" evidence="1">
    <location>
        <begin position="144"/>
        <end position="164"/>
    </location>
</feature>
<feature type="transmembrane region" description="Helical" evidence="1">
    <location>
        <begin position="43"/>
        <end position="64"/>
    </location>
</feature>
<feature type="transmembrane region" description="Helical" evidence="1">
    <location>
        <begin position="417"/>
        <end position="440"/>
    </location>
</feature>
<evidence type="ECO:0000256" key="1">
    <source>
        <dbReference type="SAM" id="Phobius"/>
    </source>
</evidence>
<feature type="transmembrane region" description="Helical" evidence="1">
    <location>
        <begin position="324"/>
        <end position="347"/>
    </location>
</feature>
<keyword evidence="1" id="KW-1133">Transmembrane helix</keyword>
<feature type="transmembrane region" description="Helical" evidence="1">
    <location>
        <begin position="70"/>
        <end position="90"/>
    </location>
</feature>
<comment type="caution">
    <text evidence="2">The sequence shown here is derived from an EMBL/GenBank/DDBJ whole genome shotgun (WGS) entry which is preliminary data.</text>
</comment>
<evidence type="ECO:0000313" key="2">
    <source>
        <dbReference type="EMBL" id="PHU38380.1"/>
    </source>
</evidence>
<feature type="transmembrane region" description="Helical" evidence="1">
    <location>
        <begin position="111"/>
        <end position="132"/>
    </location>
</feature>
<feature type="transmembrane region" description="Helical" evidence="1">
    <location>
        <begin position="176"/>
        <end position="199"/>
    </location>
</feature>
<protein>
    <recommendedName>
        <fullName evidence="4">Polysaccharide biosynthesis protein</fullName>
    </recommendedName>
</protein>
<feature type="transmembrane region" description="Helical" evidence="1">
    <location>
        <begin position="205"/>
        <end position="227"/>
    </location>
</feature>
<organism evidence="2 3">
    <name type="scientific">Agathobacter ruminis</name>
    <dbReference type="NCBI Taxonomy" id="1712665"/>
    <lineage>
        <taxon>Bacteria</taxon>
        <taxon>Bacillati</taxon>
        <taxon>Bacillota</taxon>
        <taxon>Clostridia</taxon>
        <taxon>Lachnospirales</taxon>
        <taxon>Lachnospiraceae</taxon>
        <taxon>Agathobacter</taxon>
    </lineage>
</organism>
<name>A0A2G3E5D8_9FIRM</name>
<sequence>MLAWILDFFIHIETYKSIEKLFDIDGVFMKNWFTKKTTRFSEFLWNILGSGFFAVQAALILTVISRKYDIETAGMVTFAYAFAVLIYAVSRWGMRNYQASDLDEKFSFRNYLGARVISCLIAILITFVFLAIQFASGNYAIDKLHIILGIAILKVIDAFEDVILGRLQQKDIFIAAAKMMAIHQIAVTAMIMLLAWFAIPIQFLFYFADAFAVLLMLGLIWLTRPLLSDTHEAISRRTVFTLLKECMPLNIGIALSVYVSNIPKYAIDMYMSEEVQAILGYIMLPVFVVTLVSQFLYQPFIRELAYFWESGQLRRLYKKMLTQIAWILGCTVLVLVGCWVIGLQILSWMYHVNLLDYKMIFTIFLGGGALYALAFYLNVLLTITRCQHSIAIGYLLATAVALLSQKTMADRFGVSGIAWLYLVVNAVMFLVFIVTLLWTFRKRSKQVQ</sequence>
<dbReference type="AlphaFoldDB" id="A0A2G3E5D8"/>
<evidence type="ECO:0008006" key="4">
    <source>
        <dbReference type="Google" id="ProtNLM"/>
    </source>
</evidence>
<keyword evidence="1" id="KW-0472">Membrane</keyword>
<accession>A0A2G3E5D8</accession>
<feature type="transmembrane region" description="Helical" evidence="1">
    <location>
        <begin position="359"/>
        <end position="381"/>
    </location>
</feature>
<keyword evidence="3" id="KW-1185">Reference proteome</keyword>
<feature type="transmembrane region" description="Helical" evidence="1">
    <location>
        <begin position="388"/>
        <end position="405"/>
    </location>
</feature>
<dbReference type="EMBL" id="PDYG01000010">
    <property type="protein sequence ID" value="PHU38380.1"/>
    <property type="molecule type" value="Genomic_DNA"/>
</dbReference>
<reference evidence="2 3" key="2">
    <citation type="submission" date="2017-10" db="EMBL/GenBank/DDBJ databases">
        <authorList>
            <person name="Banno H."/>
            <person name="Chua N.-H."/>
        </authorList>
    </citation>
    <scope>NUCLEOTIDE SEQUENCE [LARGE SCALE GENOMIC DNA]</scope>
    <source>
        <strain evidence="2 3">JK623</strain>
    </source>
</reference>
<feature type="transmembrane region" description="Helical" evidence="1">
    <location>
        <begin position="239"/>
        <end position="258"/>
    </location>
</feature>
<reference evidence="2 3" key="1">
    <citation type="submission" date="2017-10" db="EMBL/GenBank/DDBJ databases">
        <title>Resolving the taxonomy of Roseburia spp., Eubacterium rectale and Agathobacter spp. through phylogenomic analysis.</title>
        <authorList>
            <person name="Sheridan P.O."/>
            <person name="Walker A.W."/>
            <person name="Duncan S.H."/>
            <person name="Scott K.P."/>
            <person name="Toole P.W.O."/>
            <person name="Luis P."/>
            <person name="Flint H.J."/>
        </authorList>
    </citation>
    <scope>NUCLEOTIDE SEQUENCE [LARGE SCALE GENOMIC DNA]</scope>
    <source>
        <strain evidence="2 3">JK623</strain>
    </source>
</reference>
<feature type="transmembrane region" description="Helical" evidence="1">
    <location>
        <begin position="278"/>
        <end position="297"/>
    </location>
</feature>
<gene>
    <name evidence="2" type="ORF">CSX02_03225</name>
</gene>
<keyword evidence="1" id="KW-0812">Transmembrane</keyword>
<proteinExistence type="predicted"/>
<evidence type="ECO:0000313" key="3">
    <source>
        <dbReference type="Proteomes" id="UP000224563"/>
    </source>
</evidence>